<dbReference type="EMBL" id="JAINUL010000001">
    <property type="protein sequence ID" value="MCC0099746.1"/>
    <property type="molecule type" value="Genomic_DNA"/>
</dbReference>
<dbReference type="RefSeq" id="WP_229342779.1">
    <property type="nucleotide sequence ID" value="NZ_JAINUL010000001.1"/>
</dbReference>
<gene>
    <name evidence="4" type="ORF">K7B10_34195</name>
</gene>
<name>A0ABS8EF29_9ACTN</name>
<feature type="compositionally biased region" description="Low complexity" evidence="1">
    <location>
        <begin position="54"/>
        <end position="68"/>
    </location>
</feature>
<keyword evidence="2" id="KW-0812">Transmembrane</keyword>
<keyword evidence="5" id="KW-1185">Reference proteome</keyword>
<dbReference type="SUPFAM" id="SSF47090">
    <property type="entry name" value="PGBD-like"/>
    <property type="match status" value="1"/>
</dbReference>
<feature type="region of interest" description="Disordered" evidence="1">
    <location>
        <begin position="1"/>
        <end position="68"/>
    </location>
</feature>
<evidence type="ECO:0000256" key="1">
    <source>
        <dbReference type="SAM" id="MobiDB-lite"/>
    </source>
</evidence>
<organism evidence="4 5">
    <name type="scientific">Streptomyces flavotricini</name>
    <dbReference type="NCBI Taxonomy" id="66888"/>
    <lineage>
        <taxon>Bacteria</taxon>
        <taxon>Bacillati</taxon>
        <taxon>Actinomycetota</taxon>
        <taxon>Actinomycetes</taxon>
        <taxon>Kitasatosporales</taxon>
        <taxon>Streptomycetaceae</taxon>
        <taxon>Streptomyces</taxon>
    </lineage>
</organism>
<dbReference type="InterPro" id="IPR002477">
    <property type="entry name" value="Peptidoglycan-bd-like"/>
</dbReference>
<keyword evidence="2" id="KW-0472">Membrane</keyword>
<feature type="compositionally biased region" description="Basic and acidic residues" evidence="1">
    <location>
        <begin position="1"/>
        <end position="17"/>
    </location>
</feature>
<evidence type="ECO:0000256" key="2">
    <source>
        <dbReference type="SAM" id="Phobius"/>
    </source>
</evidence>
<sequence length="245" mass="24504">MSHHSDESAGAPDDRLFVRPYVAPSARPPRAATPAWPHTGPVPVSFDAPGTRGEGAAAEPAGAPAAPERGSRVPLAALALLALAAAGGLAFWLSGPDPEPRRAVRAPQLSLPVLPARSPGADAETPPEGSGRASAPPAAASGPATASSPGPAGPSAGRTPAPARPSGPSGAASPGGSGTLRMGDRGPEVRALQERLYAQGFTYVQVTGEYDSQTKRGVAQLQRDRDIKGDQPGVYGPATRAAFGG</sequence>
<dbReference type="InterPro" id="IPR036366">
    <property type="entry name" value="PGBDSf"/>
</dbReference>
<feature type="region of interest" description="Disordered" evidence="1">
    <location>
        <begin position="109"/>
        <end position="189"/>
    </location>
</feature>
<feature type="domain" description="Peptidoglycan binding-like" evidence="3">
    <location>
        <begin position="185"/>
        <end position="242"/>
    </location>
</feature>
<feature type="compositionally biased region" description="Low complexity" evidence="1">
    <location>
        <begin position="129"/>
        <end position="172"/>
    </location>
</feature>
<dbReference type="Proteomes" id="UP001520654">
    <property type="component" value="Unassembled WGS sequence"/>
</dbReference>
<feature type="compositionally biased region" description="Low complexity" evidence="1">
    <location>
        <begin position="19"/>
        <end position="37"/>
    </location>
</feature>
<dbReference type="Pfam" id="PF01471">
    <property type="entry name" value="PG_binding_1"/>
    <property type="match status" value="1"/>
</dbReference>
<keyword evidence="2" id="KW-1133">Transmembrane helix</keyword>
<evidence type="ECO:0000259" key="3">
    <source>
        <dbReference type="Pfam" id="PF01471"/>
    </source>
</evidence>
<evidence type="ECO:0000313" key="4">
    <source>
        <dbReference type="EMBL" id="MCC0099746.1"/>
    </source>
</evidence>
<feature type="transmembrane region" description="Helical" evidence="2">
    <location>
        <begin position="73"/>
        <end position="93"/>
    </location>
</feature>
<proteinExistence type="predicted"/>
<protein>
    <submittedName>
        <fullName evidence="4">Peptidoglycan-binding protein</fullName>
    </submittedName>
</protein>
<evidence type="ECO:0000313" key="5">
    <source>
        <dbReference type="Proteomes" id="UP001520654"/>
    </source>
</evidence>
<reference evidence="4 5" key="1">
    <citation type="submission" date="2021-08" db="EMBL/GenBank/DDBJ databases">
        <title>Genomic Architecture of Streptomyces flavotricini NGL1 and Streptomyces erythrochromogenes HMS4 With Differential Plant Beneficial attributes and laccase production capabilities.</title>
        <authorList>
            <person name="Salwan R."/>
            <person name="Kaur R."/>
            <person name="Sharma V."/>
        </authorList>
    </citation>
    <scope>NUCLEOTIDE SEQUENCE [LARGE SCALE GENOMIC DNA]</scope>
    <source>
        <strain evidence="4 5">NGL1</strain>
    </source>
</reference>
<comment type="caution">
    <text evidence="4">The sequence shown here is derived from an EMBL/GenBank/DDBJ whole genome shotgun (WGS) entry which is preliminary data.</text>
</comment>
<dbReference type="Gene3D" id="1.10.101.10">
    <property type="entry name" value="PGBD-like superfamily/PGBD"/>
    <property type="match status" value="1"/>
</dbReference>
<accession>A0ABS8EF29</accession>
<dbReference type="InterPro" id="IPR036365">
    <property type="entry name" value="PGBD-like_sf"/>
</dbReference>